<evidence type="ECO:0000313" key="2">
    <source>
        <dbReference type="EMBL" id="RML78305.1"/>
    </source>
</evidence>
<reference evidence="2 3" key="1">
    <citation type="submission" date="2018-08" db="EMBL/GenBank/DDBJ databases">
        <title>Recombination of ecologically and evolutionarily significant loci maintains genetic cohesion in the Pseudomonas syringae species complex.</title>
        <authorList>
            <person name="Dillon M."/>
            <person name="Thakur S."/>
            <person name="Almeida R.N.D."/>
            <person name="Weir B.S."/>
            <person name="Guttman D.S."/>
        </authorList>
    </citation>
    <scope>NUCLEOTIDE SEQUENCE [LARGE SCALE GENOMIC DNA]</scope>
    <source>
        <strain evidence="2 3">ICMP 2851</strain>
    </source>
</reference>
<organism evidence="2 3">
    <name type="scientific">Pseudomonas amygdali pv. tabaci</name>
    <name type="common">Pseudomonas syringae pv. tabaci</name>
    <dbReference type="NCBI Taxonomy" id="322"/>
    <lineage>
        <taxon>Bacteria</taxon>
        <taxon>Pseudomonadati</taxon>
        <taxon>Pseudomonadota</taxon>
        <taxon>Gammaproteobacteria</taxon>
        <taxon>Pseudomonadales</taxon>
        <taxon>Pseudomonadaceae</taxon>
        <taxon>Pseudomonas</taxon>
        <taxon>Pseudomonas amygdali</taxon>
    </lineage>
</organism>
<sequence length="117" mass="13601">MTPISSQQLQFHLDRPSRRVRLVEQDDGFVLHVRHSETTHVLHAQRNHVRVFKCITRAAELLRRYGVAKFTVVLQGQPPEEDDEDLIGSSQSWPTNKGEGQRKHTRRPVTSFDFDDE</sequence>
<dbReference type="AlphaFoldDB" id="A0AAX1VRA1"/>
<name>A0AAX1VRA1_PSEAJ</name>
<protein>
    <submittedName>
        <fullName evidence="2">Uncharacterized protein</fullName>
    </submittedName>
</protein>
<dbReference type="Proteomes" id="UP000280350">
    <property type="component" value="Unassembled WGS sequence"/>
</dbReference>
<proteinExistence type="predicted"/>
<dbReference type="EMBL" id="RBNX01000181">
    <property type="protein sequence ID" value="RML78305.1"/>
    <property type="molecule type" value="Genomic_DNA"/>
</dbReference>
<feature type="region of interest" description="Disordered" evidence="1">
    <location>
        <begin position="78"/>
        <end position="117"/>
    </location>
</feature>
<accession>A0AAX1VRA1</accession>
<evidence type="ECO:0000313" key="3">
    <source>
        <dbReference type="Proteomes" id="UP000280350"/>
    </source>
</evidence>
<gene>
    <name evidence="2" type="ORF">ALQ89_03669</name>
</gene>
<evidence type="ECO:0000256" key="1">
    <source>
        <dbReference type="SAM" id="MobiDB-lite"/>
    </source>
</evidence>
<comment type="caution">
    <text evidence="2">The sequence shown here is derived from an EMBL/GenBank/DDBJ whole genome shotgun (WGS) entry which is preliminary data.</text>
</comment>